<reference evidence="1 2" key="2">
    <citation type="journal article" date="2013" name="Plant Cell Physiol.">
        <title>Rice Annotation Project Database (RAP-DB): an integrative and interactive database for rice genomics.</title>
        <authorList>
            <person name="Sakai H."/>
            <person name="Lee S.S."/>
            <person name="Tanaka T."/>
            <person name="Numa H."/>
            <person name="Kim J."/>
            <person name="Kawahara Y."/>
            <person name="Wakimoto H."/>
            <person name="Yang C.C."/>
            <person name="Iwamoto M."/>
            <person name="Abe T."/>
            <person name="Yamada Y."/>
            <person name="Muto A."/>
            <person name="Inokuchi H."/>
            <person name="Ikemura T."/>
            <person name="Matsumoto T."/>
            <person name="Sasaki T."/>
            <person name="Itoh T."/>
        </authorList>
    </citation>
    <scope>NUCLEOTIDE SEQUENCE [LARGE SCALE GENOMIC DNA]</scope>
    <source>
        <strain evidence="2">cv. Nipponbare</strain>
    </source>
</reference>
<keyword evidence="2" id="KW-1185">Reference proteome</keyword>
<dbReference type="Proteomes" id="UP000059680">
    <property type="component" value="Chromosome 4"/>
</dbReference>
<dbReference type="PaxDb" id="39947-A0A0P0WCD6"/>
<protein>
    <submittedName>
        <fullName evidence="1">Os04g0513550 protein</fullName>
    </submittedName>
</protein>
<dbReference type="Gramene" id="Os04t0513550-00">
    <property type="protein sequence ID" value="Os04t0513550-00"/>
    <property type="gene ID" value="Os04g0513550"/>
</dbReference>
<dbReference type="EMBL" id="AP014960">
    <property type="protein sequence ID" value="BAS90061.1"/>
    <property type="molecule type" value="Genomic_DNA"/>
</dbReference>
<sequence>MHKTKQMLQKVITEEETSSSYGFANYFAVSSTNGVYESIPLVSVKRARRIDAILCVNCCVMIYPNEINLVILQ</sequence>
<gene>
    <name evidence="1" type="ordered locus">Os04g0513550</name>
    <name evidence="1" type="ORF">OSNPB_040513550</name>
</gene>
<reference evidence="1 2" key="3">
    <citation type="journal article" date="2013" name="Rice">
        <title>Improvement of the Oryza sativa Nipponbare reference genome using next generation sequence and optical map data.</title>
        <authorList>
            <person name="Kawahara Y."/>
            <person name="de la Bastide M."/>
            <person name="Hamilton J.P."/>
            <person name="Kanamori H."/>
            <person name="McCombie W.R."/>
            <person name="Ouyang S."/>
            <person name="Schwartz D.C."/>
            <person name="Tanaka T."/>
            <person name="Wu J."/>
            <person name="Zhou S."/>
            <person name="Childs K.L."/>
            <person name="Davidson R.M."/>
            <person name="Lin H."/>
            <person name="Quesada-Ocampo L."/>
            <person name="Vaillancourt B."/>
            <person name="Sakai H."/>
            <person name="Lee S.S."/>
            <person name="Kim J."/>
            <person name="Numa H."/>
            <person name="Itoh T."/>
            <person name="Buell C.R."/>
            <person name="Matsumoto T."/>
        </authorList>
    </citation>
    <scope>NUCLEOTIDE SEQUENCE [LARGE SCALE GENOMIC DNA]</scope>
    <source>
        <strain evidence="2">cv. Nipponbare</strain>
    </source>
</reference>
<reference evidence="2" key="1">
    <citation type="journal article" date="2005" name="Nature">
        <title>The map-based sequence of the rice genome.</title>
        <authorList>
            <consortium name="International rice genome sequencing project (IRGSP)"/>
            <person name="Matsumoto T."/>
            <person name="Wu J."/>
            <person name="Kanamori H."/>
            <person name="Katayose Y."/>
            <person name="Fujisawa M."/>
            <person name="Namiki N."/>
            <person name="Mizuno H."/>
            <person name="Yamamoto K."/>
            <person name="Antonio B.A."/>
            <person name="Baba T."/>
            <person name="Sakata K."/>
            <person name="Nagamura Y."/>
            <person name="Aoki H."/>
            <person name="Arikawa K."/>
            <person name="Arita K."/>
            <person name="Bito T."/>
            <person name="Chiden Y."/>
            <person name="Fujitsuka N."/>
            <person name="Fukunaka R."/>
            <person name="Hamada M."/>
            <person name="Harada C."/>
            <person name="Hayashi A."/>
            <person name="Hijishita S."/>
            <person name="Honda M."/>
            <person name="Hosokawa S."/>
            <person name="Ichikawa Y."/>
            <person name="Idonuma A."/>
            <person name="Iijima M."/>
            <person name="Ikeda M."/>
            <person name="Ikeno M."/>
            <person name="Ito K."/>
            <person name="Ito S."/>
            <person name="Ito T."/>
            <person name="Ito Y."/>
            <person name="Ito Y."/>
            <person name="Iwabuchi A."/>
            <person name="Kamiya K."/>
            <person name="Karasawa W."/>
            <person name="Kurita K."/>
            <person name="Katagiri S."/>
            <person name="Kikuta A."/>
            <person name="Kobayashi H."/>
            <person name="Kobayashi N."/>
            <person name="Machita K."/>
            <person name="Maehara T."/>
            <person name="Masukawa M."/>
            <person name="Mizubayashi T."/>
            <person name="Mukai Y."/>
            <person name="Nagasaki H."/>
            <person name="Nagata Y."/>
            <person name="Naito S."/>
            <person name="Nakashima M."/>
            <person name="Nakama Y."/>
            <person name="Nakamichi Y."/>
            <person name="Nakamura M."/>
            <person name="Meguro A."/>
            <person name="Negishi M."/>
            <person name="Ohta I."/>
            <person name="Ohta T."/>
            <person name="Okamoto M."/>
            <person name="Ono N."/>
            <person name="Saji S."/>
            <person name="Sakaguchi M."/>
            <person name="Sakai K."/>
            <person name="Shibata M."/>
            <person name="Shimokawa T."/>
            <person name="Song J."/>
            <person name="Takazaki Y."/>
            <person name="Terasawa K."/>
            <person name="Tsugane M."/>
            <person name="Tsuji K."/>
            <person name="Ueda S."/>
            <person name="Waki K."/>
            <person name="Yamagata H."/>
            <person name="Yamamoto M."/>
            <person name="Yamamoto S."/>
            <person name="Yamane H."/>
            <person name="Yoshiki S."/>
            <person name="Yoshihara R."/>
            <person name="Yukawa K."/>
            <person name="Zhong H."/>
            <person name="Yano M."/>
            <person name="Yuan Q."/>
            <person name="Ouyang S."/>
            <person name="Liu J."/>
            <person name="Jones K.M."/>
            <person name="Gansberger K."/>
            <person name="Moffat K."/>
            <person name="Hill J."/>
            <person name="Bera J."/>
            <person name="Fadrosh D."/>
            <person name="Jin S."/>
            <person name="Johri S."/>
            <person name="Kim M."/>
            <person name="Overton L."/>
            <person name="Reardon M."/>
            <person name="Tsitrin T."/>
            <person name="Vuong H."/>
            <person name="Weaver B."/>
            <person name="Ciecko A."/>
            <person name="Tallon L."/>
            <person name="Jackson J."/>
            <person name="Pai G."/>
            <person name="Aken S.V."/>
            <person name="Utterback T."/>
            <person name="Reidmuller S."/>
            <person name="Feldblyum T."/>
            <person name="Hsiao J."/>
            <person name="Zismann V."/>
            <person name="Iobst S."/>
            <person name="de Vazeille A.R."/>
            <person name="Buell C.R."/>
            <person name="Ying K."/>
            <person name="Li Y."/>
            <person name="Lu T."/>
            <person name="Huang Y."/>
            <person name="Zhao Q."/>
            <person name="Feng Q."/>
            <person name="Zhang L."/>
            <person name="Zhu J."/>
            <person name="Weng Q."/>
            <person name="Mu J."/>
            <person name="Lu Y."/>
            <person name="Fan D."/>
            <person name="Liu Y."/>
            <person name="Guan J."/>
            <person name="Zhang Y."/>
            <person name="Yu S."/>
            <person name="Liu X."/>
            <person name="Zhang Y."/>
            <person name="Hong G."/>
            <person name="Han B."/>
            <person name="Choisne N."/>
            <person name="Demange N."/>
            <person name="Orjeda G."/>
            <person name="Samain S."/>
            <person name="Cattolico L."/>
            <person name="Pelletier E."/>
            <person name="Couloux A."/>
            <person name="Segurens B."/>
            <person name="Wincker P."/>
            <person name="D'Hont A."/>
            <person name="Scarpelli C."/>
            <person name="Weissenbach J."/>
            <person name="Salanoubat M."/>
            <person name="Quetier F."/>
            <person name="Yu Y."/>
            <person name="Kim H.R."/>
            <person name="Rambo T."/>
            <person name="Currie J."/>
            <person name="Collura K."/>
            <person name="Luo M."/>
            <person name="Yang T."/>
            <person name="Ammiraju J.S.S."/>
            <person name="Engler F."/>
            <person name="Soderlund C."/>
            <person name="Wing R.A."/>
            <person name="Palmer L.E."/>
            <person name="de la Bastide M."/>
            <person name="Spiegel L."/>
            <person name="Nascimento L."/>
            <person name="Zutavern T."/>
            <person name="O'Shaughnessy A."/>
            <person name="Dike S."/>
            <person name="Dedhia N."/>
            <person name="Preston R."/>
            <person name="Balija V."/>
            <person name="McCombie W.R."/>
            <person name="Chow T."/>
            <person name="Chen H."/>
            <person name="Chung M."/>
            <person name="Chen C."/>
            <person name="Shaw J."/>
            <person name="Wu H."/>
            <person name="Hsiao K."/>
            <person name="Chao Y."/>
            <person name="Chu M."/>
            <person name="Cheng C."/>
            <person name="Hour A."/>
            <person name="Lee P."/>
            <person name="Lin S."/>
            <person name="Lin Y."/>
            <person name="Liou J."/>
            <person name="Liu S."/>
            <person name="Hsing Y."/>
            <person name="Raghuvanshi S."/>
            <person name="Mohanty A."/>
            <person name="Bharti A.K."/>
            <person name="Gaur A."/>
            <person name="Gupta V."/>
            <person name="Kumar D."/>
            <person name="Ravi V."/>
            <person name="Vij S."/>
            <person name="Kapur A."/>
            <person name="Khurana P."/>
            <person name="Khurana P."/>
            <person name="Khurana J.P."/>
            <person name="Tyagi A.K."/>
            <person name="Gaikwad K."/>
            <person name="Singh A."/>
            <person name="Dalal V."/>
            <person name="Srivastava S."/>
            <person name="Dixit A."/>
            <person name="Pal A.K."/>
            <person name="Ghazi I.A."/>
            <person name="Yadav M."/>
            <person name="Pandit A."/>
            <person name="Bhargava A."/>
            <person name="Sureshbabu K."/>
            <person name="Batra K."/>
            <person name="Sharma T.R."/>
            <person name="Mohapatra T."/>
            <person name="Singh N.K."/>
            <person name="Messing J."/>
            <person name="Nelson A.B."/>
            <person name="Fuks G."/>
            <person name="Kavchok S."/>
            <person name="Keizer G."/>
            <person name="Linton E."/>
            <person name="Llaca V."/>
            <person name="Song R."/>
            <person name="Tanyolac B."/>
            <person name="Young S."/>
            <person name="Ho-Il K."/>
            <person name="Hahn J.H."/>
            <person name="Sangsakoo G."/>
            <person name="Vanavichit A."/>
            <person name="de Mattos Luiz.A.T."/>
            <person name="Zimmer P.D."/>
            <person name="Malone G."/>
            <person name="Dellagostin O."/>
            <person name="de Oliveira A.C."/>
            <person name="Bevan M."/>
            <person name="Bancroft I."/>
            <person name="Minx P."/>
            <person name="Cordum H."/>
            <person name="Wilson R."/>
            <person name="Cheng Z."/>
            <person name="Jin W."/>
            <person name="Jiang J."/>
            <person name="Leong S.A."/>
            <person name="Iwama H."/>
            <person name="Gojobori T."/>
            <person name="Itoh T."/>
            <person name="Niimura Y."/>
            <person name="Fujii Y."/>
            <person name="Habara T."/>
            <person name="Sakai H."/>
            <person name="Sato Y."/>
            <person name="Wilson G."/>
            <person name="Kumar K."/>
            <person name="McCouch S."/>
            <person name="Juretic N."/>
            <person name="Hoen D."/>
            <person name="Wright S."/>
            <person name="Bruskiewich R."/>
            <person name="Bureau T."/>
            <person name="Miyao A."/>
            <person name="Hirochika H."/>
            <person name="Nishikawa T."/>
            <person name="Kadowaki K."/>
            <person name="Sugiura M."/>
            <person name="Burr B."/>
            <person name="Sasaki T."/>
        </authorList>
    </citation>
    <scope>NUCLEOTIDE SEQUENCE [LARGE SCALE GENOMIC DNA]</scope>
    <source>
        <strain evidence="2">cv. Nipponbare</strain>
    </source>
</reference>
<dbReference type="InParanoid" id="A0A0P0WCD6"/>
<organism evidence="1 2">
    <name type="scientific">Oryza sativa subsp. japonica</name>
    <name type="common">Rice</name>
    <dbReference type="NCBI Taxonomy" id="39947"/>
    <lineage>
        <taxon>Eukaryota</taxon>
        <taxon>Viridiplantae</taxon>
        <taxon>Streptophyta</taxon>
        <taxon>Embryophyta</taxon>
        <taxon>Tracheophyta</taxon>
        <taxon>Spermatophyta</taxon>
        <taxon>Magnoliopsida</taxon>
        <taxon>Liliopsida</taxon>
        <taxon>Poales</taxon>
        <taxon>Poaceae</taxon>
        <taxon>BOP clade</taxon>
        <taxon>Oryzoideae</taxon>
        <taxon>Oryzeae</taxon>
        <taxon>Oryzinae</taxon>
        <taxon>Oryza</taxon>
        <taxon>Oryza sativa</taxon>
    </lineage>
</organism>
<evidence type="ECO:0000313" key="1">
    <source>
        <dbReference type="EMBL" id="BAS90061.1"/>
    </source>
</evidence>
<accession>A0A0P0WCD6</accession>
<proteinExistence type="predicted"/>
<name>A0A0P0WCD6_ORYSJ</name>
<dbReference type="AlphaFoldDB" id="A0A0P0WCD6"/>
<evidence type="ECO:0000313" key="2">
    <source>
        <dbReference type="Proteomes" id="UP000059680"/>
    </source>
</evidence>